<feature type="transmembrane region" description="Helical" evidence="1">
    <location>
        <begin position="279"/>
        <end position="300"/>
    </location>
</feature>
<accession>A0A1M7I0F9</accession>
<dbReference type="InterPro" id="IPR052155">
    <property type="entry name" value="Biofilm_reg_signaling"/>
</dbReference>
<dbReference type="InterPro" id="IPR029787">
    <property type="entry name" value="Nucleotide_cyclase"/>
</dbReference>
<dbReference type="Gene3D" id="3.30.70.270">
    <property type="match status" value="1"/>
</dbReference>
<dbReference type="STRING" id="134849.SAMN05443668_101349"/>
<dbReference type="RefSeq" id="WP_143174983.1">
    <property type="nucleotide sequence ID" value="NZ_FRCS01000001.1"/>
</dbReference>
<dbReference type="PANTHER" id="PTHR44757:SF2">
    <property type="entry name" value="BIOFILM ARCHITECTURE MAINTENANCE PROTEIN MBAA"/>
    <property type="match status" value="1"/>
</dbReference>
<evidence type="ECO:0000256" key="1">
    <source>
        <dbReference type="SAM" id="Phobius"/>
    </source>
</evidence>
<feature type="domain" description="GGDEF" evidence="3">
    <location>
        <begin position="336"/>
        <end position="471"/>
    </location>
</feature>
<dbReference type="PROSITE" id="PS50887">
    <property type="entry name" value="GGDEF"/>
    <property type="match status" value="1"/>
</dbReference>
<keyword evidence="5" id="KW-1185">Reference proteome</keyword>
<dbReference type="InterPro" id="IPR000160">
    <property type="entry name" value="GGDEF_dom"/>
</dbReference>
<feature type="transmembrane region" description="Helical" evidence="1">
    <location>
        <begin position="153"/>
        <end position="173"/>
    </location>
</feature>
<dbReference type="AlphaFoldDB" id="A0A1M7I0F9"/>
<evidence type="ECO:0000313" key="5">
    <source>
        <dbReference type="Proteomes" id="UP000184440"/>
    </source>
</evidence>
<feature type="domain" description="EAL" evidence="2">
    <location>
        <begin position="480"/>
        <end position="749"/>
    </location>
</feature>
<protein>
    <submittedName>
        <fullName evidence="4">Diguanylate cyclase (GGDEF) domain-containing protein</fullName>
    </submittedName>
</protein>
<keyword evidence="1" id="KW-0812">Transmembrane</keyword>
<dbReference type="CDD" id="cd01949">
    <property type="entry name" value="GGDEF"/>
    <property type="match status" value="1"/>
</dbReference>
<dbReference type="SUPFAM" id="SSF141868">
    <property type="entry name" value="EAL domain-like"/>
    <property type="match status" value="1"/>
</dbReference>
<dbReference type="SUPFAM" id="SSF55073">
    <property type="entry name" value="Nucleotide cyclase"/>
    <property type="match status" value="1"/>
</dbReference>
<dbReference type="Gene3D" id="3.20.20.450">
    <property type="entry name" value="EAL domain"/>
    <property type="match status" value="1"/>
</dbReference>
<gene>
    <name evidence="4" type="ORF">SAMN05443668_101349</name>
</gene>
<feature type="transmembrane region" description="Helical" evidence="1">
    <location>
        <begin position="185"/>
        <end position="203"/>
    </location>
</feature>
<dbReference type="Proteomes" id="UP000184440">
    <property type="component" value="Unassembled WGS sequence"/>
</dbReference>
<dbReference type="Pfam" id="PF00563">
    <property type="entry name" value="EAL"/>
    <property type="match status" value="1"/>
</dbReference>
<reference evidence="4 5" key="1">
    <citation type="submission" date="2016-11" db="EMBL/GenBank/DDBJ databases">
        <authorList>
            <person name="Jaros S."/>
            <person name="Januszkiewicz K."/>
            <person name="Wedrychowicz H."/>
        </authorList>
    </citation>
    <scope>NUCLEOTIDE SEQUENCE [LARGE SCALE GENOMIC DNA]</scope>
    <source>
        <strain evidence="4 5">DSM 46144</strain>
    </source>
</reference>
<dbReference type="PANTHER" id="PTHR44757">
    <property type="entry name" value="DIGUANYLATE CYCLASE DGCP"/>
    <property type="match status" value="1"/>
</dbReference>
<dbReference type="EMBL" id="FRCS01000001">
    <property type="protein sequence ID" value="SHM34200.1"/>
    <property type="molecule type" value="Genomic_DNA"/>
</dbReference>
<dbReference type="SMART" id="SM00267">
    <property type="entry name" value="GGDEF"/>
    <property type="match status" value="1"/>
</dbReference>
<dbReference type="SMART" id="SM00052">
    <property type="entry name" value="EAL"/>
    <property type="match status" value="1"/>
</dbReference>
<evidence type="ECO:0000259" key="3">
    <source>
        <dbReference type="PROSITE" id="PS50887"/>
    </source>
</evidence>
<dbReference type="InterPro" id="IPR043128">
    <property type="entry name" value="Rev_trsase/Diguanyl_cyclase"/>
</dbReference>
<feature type="transmembrane region" description="Helical" evidence="1">
    <location>
        <begin position="20"/>
        <end position="43"/>
    </location>
</feature>
<evidence type="ECO:0000313" key="4">
    <source>
        <dbReference type="EMBL" id="SHM34200.1"/>
    </source>
</evidence>
<dbReference type="InterPro" id="IPR001633">
    <property type="entry name" value="EAL_dom"/>
</dbReference>
<dbReference type="InterPro" id="IPR035919">
    <property type="entry name" value="EAL_sf"/>
</dbReference>
<dbReference type="OrthoDB" id="5171639at2"/>
<feature type="transmembrane region" description="Helical" evidence="1">
    <location>
        <begin position="123"/>
        <end position="141"/>
    </location>
</feature>
<proteinExistence type="predicted"/>
<dbReference type="PROSITE" id="PS50883">
    <property type="entry name" value="EAL"/>
    <property type="match status" value="1"/>
</dbReference>
<feature type="transmembrane region" description="Helical" evidence="1">
    <location>
        <begin position="254"/>
        <end position="273"/>
    </location>
</feature>
<dbReference type="Pfam" id="PF00990">
    <property type="entry name" value="GGDEF"/>
    <property type="match status" value="1"/>
</dbReference>
<keyword evidence="1" id="KW-0472">Membrane</keyword>
<organism evidence="4 5">
    <name type="scientific">Cryptosporangium aurantiacum</name>
    <dbReference type="NCBI Taxonomy" id="134849"/>
    <lineage>
        <taxon>Bacteria</taxon>
        <taxon>Bacillati</taxon>
        <taxon>Actinomycetota</taxon>
        <taxon>Actinomycetes</taxon>
        <taxon>Cryptosporangiales</taxon>
        <taxon>Cryptosporangiaceae</taxon>
        <taxon>Cryptosporangium</taxon>
    </lineage>
</organism>
<evidence type="ECO:0000259" key="2">
    <source>
        <dbReference type="PROSITE" id="PS50883"/>
    </source>
</evidence>
<name>A0A1M7I0F9_9ACTN</name>
<dbReference type="CDD" id="cd01948">
    <property type="entry name" value="EAL"/>
    <property type="match status" value="1"/>
</dbReference>
<feature type="transmembrane region" description="Helical" evidence="1">
    <location>
        <begin position="215"/>
        <end position="234"/>
    </location>
</feature>
<dbReference type="NCBIfam" id="TIGR00254">
    <property type="entry name" value="GGDEF"/>
    <property type="match status" value="1"/>
</dbReference>
<sequence length="760" mass="78748">MPRTLGGLGPPLLGGLPPLCALPLLPTAAAVAVYTVTVVWLIATVVSDQAPRLRYATPGAPMVLVGIGLTLVSDGFVASLLADGERPDPLLVMAGQVVGLLVVNAGLIRVVRRTHGGTGRGGLIDATVVVFGIGTSIATIAGSRVVDYPTEGWAQAAAALLAVASLLGWGLILRLLLASESRTETGLLVGAVGLLLLSGLVWWGPLFGGTDPRWALAVVLGAGTMAAAASRWWALHTAGQPTPAAVGWNTRMPLFLLAVVAPPTALTVTALRAEELGRWSGVVLPVAGMAVLSIALLLRVHQQARDSERRALRDTLTGLANRAALTDALDALAPSGRPALLLLDLDGFKAVNDGFGHPAGDALLRQVAARVSGTVAAVTGAGVEAVAARLGGDEFAVLLHPADTETTAELGRRLVDAVAAPYPIDGRELCVTVSVGIRAEAGEIAVLLRDADLALYAAKQNGKNQVAVFSAALRAAHAERATLAAGLHQAVARNEFVLHYQPVVDVVTGRAEMIEALIRWAPPGGDLVLSRDFFAVAEAAGLSVPIGAWVLPTACAEARRWHERYGVSLAVNVSERQLRDPALPALVADALAESGLPAEALILEMTESTMSGMSGRTATLAARVAELRACGVRVAVDDFGTGQSSLALLRQLPVDALKLDPALGGAADLSAAPDAAAPDAAAATLVDAALTRAVLQICSTLNLRAIAERVESADRVEWLRALGCRYMQGNYFSPPLPAERVDEYLATRPARVMPEVTRTS</sequence>
<feature type="transmembrane region" description="Helical" evidence="1">
    <location>
        <begin position="90"/>
        <end position="111"/>
    </location>
</feature>
<keyword evidence="1" id="KW-1133">Transmembrane helix</keyword>
<feature type="transmembrane region" description="Helical" evidence="1">
    <location>
        <begin position="55"/>
        <end position="78"/>
    </location>
</feature>